<dbReference type="EMBL" id="JAYMYQ010000005">
    <property type="protein sequence ID" value="KAK7331241.1"/>
    <property type="molecule type" value="Genomic_DNA"/>
</dbReference>
<evidence type="ECO:0000313" key="2">
    <source>
        <dbReference type="Proteomes" id="UP001367508"/>
    </source>
</evidence>
<name>A0AAN9L9H5_CANGL</name>
<keyword evidence="2" id="KW-1185">Reference proteome</keyword>
<evidence type="ECO:0000313" key="1">
    <source>
        <dbReference type="EMBL" id="KAK7331241.1"/>
    </source>
</evidence>
<dbReference type="Proteomes" id="UP001367508">
    <property type="component" value="Unassembled WGS sequence"/>
</dbReference>
<dbReference type="AlphaFoldDB" id="A0AAN9L9H5"/>
<comment type="caution">
    <text evidence="1">The sequence shown here is derived from an EMBL/GenBank/DDBJ whole genome shotgun (WGS) entry which is preliminary data.</text>
</comment>
<organism evidence="1 2">
    <name type="scientific">Canavalia gladiata</name>
    <name type="common">Sword bean</name>
    <name type="synonym">Dolichos gladiatus</name>
    <dbReference type="NCBI Taxonomy" id="3824"/>
    <lineage>
        <taxon>Eukaryota</taxon>
        <taxon>Viridiplantae</taxon>
        <taxon>Streptophyta</taxon>
        <taxon>Embryophyta</taxon>
        <taxon>Tracheophyta</taxon>
        <taxon>Spermatophyta</taxon>
        <taxon>Magnoliopsida</taxon>
        <taxon>eudicotyledons</taxon>
        <taxon>Gunneridae</taxon>
        <taxon>Pentapetalae</taxon>
        <taxon>rosids</taxon>
        <taxon>fabids</taxon>
        <taxon>Fabales</taxon>
        <taxon>Fabaceae</taxon>
        <taxon>Papilionoideae</taxon>
        <taxon>50 kb inversion clade</taxon>
        <taxon>NPAAA clade</taxon>
        <taxon>indigoferoid/millettioid clade</taxon>
        <taxon>Phaseoleae</taxon>
        <taxon>Canavalia</taxon>
    </lineage>
</organism>
<accession>A0AAN9L9H5</accession>
<sequence length="139" mass="15593">MLLQSLKLFIEKCYVGLLGQCIRVYMSYRLFFSCSRANILIISSVYQGLSFSQIFSIVGESDPLHFLEIHFPCLQTDTCYIKYQRLRSRAVTVSLSLPAAIDSIHNSKGELQPVMSCKGGESNDCFAFGGAHTFNCVEE</sequence>
<proteinExistence type="predicted"/>
<gene>
    <name evidence="1" type="ORF">VNO77_25460</name>
</gene>
<reference evidence="1 2" key="1">
    <citation type="submission" date="2024-01" db="EMBL/GenBank/DDBJ databases">
        <title>The genomes of 5 underutilized Papilionoideae crops provide insights into root nodulation and disease resistanc.</title>
        <authorList>
            <person name="Jiang F."/>
        </authorList>
    </citation>
    <scope>NUCLEOTIDE SEQUENCE [LARGE SCALE GENOMIC DNA]</scope>
    <source>
        <strain evidence="1">LVBAO_FW01</strain>
        <tissue evidence="1">Leaves</tissue>
    </source>
</reference>
<protein>
    <submittedName>
        <fullName evidence="1">Uncharacterized protein</fullName>
    </submittedName>
</protein>